<keyword evidence="3" id="KW-0206">Cytoskeleton</keyword>
<proteinExistence type="predicted"/>
<dbReference type="PANTHER" id="PTHR46756:SF18">
    <property type="entry name" value="GAS2-LIKE PROTEIN PICKLED EGGS"/>
    <property type="match status" value="1"/>
</dbReference>
<name>A0AA84Z4W2_9TREM</name>
<dbReference type="InterPro" id="IPR036872">
    <property type="entry name" value="CH_dom_sf"/>
</dbReference>
<feature type="compositionally biased region" description="Basic and acidic residues" evidence="4">
    <location>
        <begin position="742"/>
        <end position="753"/>
    </location>
</feature>
<dbReference type="Gene3D" id="3.30.920.20">
    <property type="entry name" value="Gas2-like domain"/>
    <property type="match status" value="1"/>
</dbReference>
<sequence length="771" mass="86894">MIKTAHSVSNLRSNLELSTCVIKRTQSSHFVQILDESMCVVREDLTEWLQHYLFSTANACPIEAHYLLCRLASGLWLSRLAYKLHYSILESGCQIALKSKSTHNNNNNNNGHSYEFLRGAVSNRDLKNLTPVSLPSFPSTLTDCAKLPLGPSDLCSFSSQPTTYKRNSNTSSCDMDFPKENISLKPRVADRWIARDNVSAFIKWCKDLGVPETILFETNGLMNKTEEKNVLLTLMEVARIASRYGLTDLPYLVRMEREIDELEAKHSQDQSEINRLYHGSNNNNNTNHFTTHAVINLERIDNEKMDNCKSTSNLEITVNKRKAKSPKSSNFNTISDDNHTNKNSNNFNTVLIDSHSESQFMNNKNGDNSVQTSTDNQDISCDCSVSLLSNHCSQNDTSNNNNTTTMYTNSHSVNIHDVYNKNQCDLCRNGSSQVGNPISNNQNSTCHHHALFEINNSENSNSAKRSRALNGCLISLEDNNDGLSKVVTDQFVQQQVNRKLAQCTCCNKLHMQRLEEGRYKLGSRIYYLRRFRNHVMVRVGGGWVTLDEFLHRHDPCRRGVHSFNMEPAVVSNDIPPIKSCFNVPKPIRRHSEFESSPISQINSMSNFSRQWSCGSNSSMESPRSDSSMIETGIVSEISSGGSISQASSSLNSIKQKQERPKTTRLTIPKAPNLRTASRSRDTSKKISDIATAVTHSRASSTKRTNVPVNNTTNFRTPSQPRNLSSKREDSVSRASNIRKVSKSRESSTKREESTLTNCRTDSTTRRTLWRN</sequence>
<evidence type="ECO:0000313" key="8">
    <source>
        <dbReference type="WBParaSite" id="SMRG1_11480.4"/>
    </source>
</evidence>
<evidence type="ECO:0000256" key="2">
    <source>
        <dbReference type="ARBA" id="ARBA00022490"/>
    </source>
</evidence>
<feature type="compositionally biased region" description="Basic and acidic residues" evidence="4">
    <location>
        <begin position="678"/>
        <end position="687"/>
    </location>
</feature>
<evidence type="ECO:0000256" key="4">
    <source>
        <dbReference type="SAM" id="MobiDB-lite"/>
    </source>
</evidence>
<dbReference type="SMART" id="SM00243">
    <property type="entry name" value="GAS2"/>
    <property type="match status" value="1"/>
</dbReference>
<feature type="domain" description="GAR" evidence="5">
    <location>
        <begin position="487"/>
        <end position="557"/>
    </location>
</feature>
<organism evidence="6 7">
    <name type="scientific">Schistosoma margrebowiei</name>
    <dbReference type="NCBI Taxonomy" id="48269"/>
    <lineage>
        <taxon>Eukaryota</taxon>
        <taxon>Metazoa</taxon>
        <taxon>Spiralia</taxon>
        <taxon>Lophotrochozoa</taxon>
        <taxon>Platyhelminthes</taxon>
        <taxon>Trematoda</taxon>
        <taxon>Digenea</taxon>
        <taxon>Strigeidida</taxon>
        <taxon>Schistosomatoidea</taxon>
        <taxon>Schistosomatidae</taxon>
        <taxon>Schistosoma</taxon>
    </lineage>
</organism>
<dbReference type="WBParaSite" id="SMRG1_11480.4">
    <property type="protein sequence ID" value="SMRG1_11480.4"/>
    <property type="gene ID" value="SMRG1_11480"/>
</dbReference>
<dbReference type="Pfam" id="PF02187">
    <property type="entry name" value="GAS2"/>
    <property type="match status" value="1"/>
</dbReference>
<feature type="region of interest" description="Disordered" evidence="4">
    <location>
        <begin position="319"/>
        <end position="344"/>
    </location>
</feature>
<dbReference type="GO" id="GO:0008017">
    <property type="term" value="F:microtubule binding"/>
    <property type="evidence" value="ECO:0007669"/>
    <property type="project" value="InterPro"/>
</dbReference>
<evidence type="ECO:0000259" key="5">
    <source>
        <dbReference type="PROSITE" id="PS51460"/>
    </source>
</evidence>
<dbReference type="GO" id="GO:0005884">
    <property type="term" value="C:actin filament"/>
    <property type="evidence" value="ECO:0007669"/>
    <property type="project" value="TreeGrafter"/>
</dbReference>
<evidence type="ECO:0000313" key="6">
    <source>
        <dbReference type="Proteomes" id="UP000050790"/>
    </source>
</evidence>
<dbReference type="GO" id="GO:0051015">
    <property type="term" value="F:actin filament binding"/>
    <property type="evidence" value="ECO:0007669"/>
    <property type="project" value="TreeGrafter"/>
</dbReference>
<dbReference type="InterPro" id="IPR003108">
    <property type="entry name" value="GAR_dom"/>
</dbReference>
<feature type="compositionally biased region" description="Polar residues" evidence="4">
    <location>
        <begin position="326"/>
        <end position="335"/>
    </location>
</feature>
<comment type="subcellular location">
    <subcellularLocation>
        <location evidence="1">Cytoplasm</location>
        <location evidence="1">Cytoskeleton</location>
    </subcellularLocation>
</comment>
<dbReference type="Proteomes" id="UP000050790">
    <property type="component" value="Unassembled WGS sequence"/>
</dbReference>
<keyword evidence="2" id="KW-0963">Cytoplasm</keyword>
<protein>
    <recommendedName>
        <fullName evidence="5">GAR domain-containing protein</fullName>
    </recommendedName>
</protein>
<dbReference type="InterPro" id="IPR036534">
    <property type="entry name" value="GAR_dom_sf"/>
</dbReference>
<feature type="compositionally biased region" description="Low complexity" evidence="4">
    <location>
        <begin position="639"/>
        <end position="653"/>
    </location>
</feature>
<evidence type="ECO:0000256" key="3">
    <source>
        <dbReference type="ARBA" id="ARBA00023212"/>
    </source>
</evidence>
<dbReference type="AlphaFoldDB" id="A0AA84Z4W2"/>
<reference evidence="7 8" key="1">
    <citation type="submission" date="2023-11" db="UniProtKB">
        <authorList>
            <consortium name="WormBaseParasite"/>
        </authorList>
    </citation>
    <scope>IDENTIFICATION</scope>
</reference>
<dbReference type="SUPFAM" id="SSF143575">
    <property type="entry name" value="GAS2 domain-like"/>
    <property type="match status" value="1"/>
</dbReference>
<dbReference type="SUPFAM" id="SSF47576">
    <property type="entry name" value="Calponin-homology domain, CH-domain"/>
    <property type="match status" value="1"/>
</dbReference>
<dbReference type="PROSITE" id="PS51460">
    <property type="entry name" value="GAR"/>
    <property type="match status" value="1"/>
</dbReference>
<evidence type="ECO:0000256" key="1">
    <source>
        <dbReference type="ARBA" id="ARBA00004245"/>
    </source>
</evidence>
<accession>A0AA84Z4W2</accession>
<dbReference type="WBParaSite" id="SMRG1_11480.1">
    <property type="protein sequence ID" value="SMRG1_11480.1"/>
    <property type="gene ID" value="SMRG1_11480"/>
</dbReference>
<dbReference type="PANTHER" id="PTHR46756">
    <property type="entry name" value="TRANSGELIN"/>
    <property type="match status" value="1"/>
</dbReference>
<feature type="region of interest" description="Disordered" evidence="4">
    <location>
        <begin position="639"/>
        <end position="771"/>
    </location>
</feature>
<dbReference type="Gene3D" id="1.10.418.10">
    <property type="entry name" value="Calponin-like domain"/>
    <property type="match status" value="1"/>
</dbReference>
<dbReference type="GO" id="GO:0008093">
    <property type="term" value="F:cytoskeletal anchor activity"/>
    <property type="evidence" value="ECO:0007669"/>
    <property type="project" value="TreeGrafter"/>
</dbReference>
<dbReference type="GO" id="GO:0051764">
    <property type="term" value="P:actin crosslink formation"/>
    <property type="evidence" value="ECO:0007669"/>
    <property type="project" value="TreeGrafter"/>
</dbReference>
<evidence type="ECO:0000313" key="7">
    <source>
        <dbReference type="WBParaSite" id="SMRG1_11480.1"/>
    </source>
</evidence>
<feature type="compositionally biased region" description="Polar residues" evidence="4">
    <location>
        <begin position="693"/>
        <end position="723"/>
    </location>
</feature>